<reference evidence="4 5" key="1">
    <citation type="submission" date="2018-04" db="EMBL/GenBank/DDBJ databases">
        <authorList>
            <person name="Zhang X."/>
            <person name="Yuan J."/>
            <person name="Li F."/>
            <person name="Xiang J."/>
        </authorList>
    </citation>
    <scope>NUCLEOTIDE SEQUENCE [LARGE SCALE GENOMIC DNA]</scope>
    <source>
        <tissue evidence="4">Muscle</tissue>
    </source>
</reference>
<evidence type="ECO:0000313" key="4">
    <source>
        <dbReference type="EMBL" id="ROT66705.1"/>
    </source>
</evidence>
<evidence type="ECO:0000259" key="3">
    <source>
        <dbReference type="Pfam" id="PF05347"/>
    </source>
</evidence>
<comment type="caution">
    <text evidence="4">The sequence shown here is derived from an EMBL/GenBank/DDBJ whole genome shotgun (WGS) entry which is preliminary data.</text>
</comment>
<accession>A0A3R7QGJ4</accession>
<evidence type="ECO:0000256" key="1">
    <source>
        <dbReference type="ARBA" id="ARBA00025757"/>
    </source>
</evidence>
<dbReference type="PANTHER" id="PTHR47061">
    <property type="entry name" value="LYR MOTIF-CONTAINING PROTEIN 9"/>
    <property type="match status" value="1"/>
</dbReference>
<dbReference type="InterPro" id="IPR045291">
    <property type="entry name" value="Complex1_LYR_LYRM9"/>
</dbReference>
<dbReference type="InterPro" id="IPR052151">
    <property type="entry name" value="Complex_I_LYR"/>
</dbReference>
<evidence type="ECO:0000313" key="5">
    <source>
        <dbReference type="Proteomes" id="UP000283509"/>
    </source>
</evidence>
<keyword evidence="5" id="KW-1185">Reference proteome</keyword>
<protein>
    <recommendedName>
        <fullName evidence="2">LYR motif-containing protein 9</fullName>
    </recommendedName>
</protein>
<dbReference type="Proteomes" id="UP000283509">
    <property type="component" value="Unassembled WGS sequence"/>
</dbReference>
<dbReference type="Pfam" id="PF05347">
    <property type="entry name" value="Complex1_LYR"/>
    <property type="match status" value="1"/>
</dbReference>
<dbReference type="AlphaFoldDB" id="A0A3R7QGJ4"/>
<dbReference type="PANTHER" id="PTHR47061:SF1">
    <property type="entry name" value="LYR MOTIF-CONTAINING PROTEIN 9"/>
    <property type="match status" value="1"/>
</dbReference>
<organism evidence="4 5">
    <name type="scientific">Penaeus vannamei</name>
    <name type="common">Whiteleg shrimp</name>
    <name type="synonym">Litopenaeus vannamei</name>
    <dbReference type="NCBI Taxonomy" id="6689"/>
    <lineage>
        <taxon>Eukaryota</taxon>
        <taxon>Metazoa</taxon>
        <taxon>Ecdysozoa</taxon>
        <taxon>Arthropoda</taxon>
        <taxon>Crustacea</taxon>
        <taxon>Multicrustacea</taxon>
        <taxon>Malacostraca</taxon>
        <taxon>Eumalacostraca</taxon>
        <taxon>Eucarida</taxon>
        <taxon>Decapoda</taxon>
        <taxon>Dendrobranchiata</taxon>
        <taxon>Penaeoidea</taxon>
        <taxon>Penaeidae</taxon>
        <taxon>Penaeus</taxon>
    </lineage>
</organism>
<name>A0A3R7QGJ4_PENVA</name>
<dbReference type="CDD" id="cd20269">
    <property type="entry name" value="Complex1_LYR_LYRM9"/>
    <property type="match status" value="1"/>
</dbReference>
<evidence type="ECO:0000256" key="2">
    <source>
        <dbReference type="ARBA" id="ARBA00026234"/>
    </source>
</evidence>
<dbReference type="EMBL" id="QCYY01002901">
    <property type="protein sequence ID" value="ROT66705.1"/>
    <property type="molecule type" value="Genomic_DNA"/>
</dbReference>
<dbReference type="STRING" id="6689.A0A3R7QGJ4"/>
<gene>
    <name evidence="4" type="ORF">C7M84_015255</name>
</gene>
<reference evidence="4 5" key="2">
    <citation type="submission" date="2019-01" db="EMBL/GenBank/DDBJ databases">
        <title>The decoding of complex shrimp genome reveals the adaptation for benthos swimmer, frequently molting mechanism and breeding impact on genome.</title>
        <authorList>
            <person name="Sun Y."/>
            <person name="Gao Y."/>
            <person name="Yu Y."/>
        </authorList>
    </citation>
    <scope>NUCLEOTIDE SEQUENCE [LARGE SCALE GENOMIC DNA]</scope>
    <source>
        <tissue evidence="4">Muscle</tissue>
    </source>
</reference>
<feature type="domain" description="Complex 1 LYR protein" evidence="3">
    <location>
        <begin position="19"/>
        <end position="68"/>
    </location>
</feature>
<proteinExistence type="inferred from homology"/>
<sequence>MVFFSRILRSATTIETSKQLYKHLLKECKKLPDEAQGYYRHFIRQGFTQHSDEIDPERISQIIERAVEDGKWIVEKYSKIKK</sequence>
<dbReference type="InterPro" id="IPR008011">
    <property type="entry name" value="Complex1_LYR_dom"/>
</dbReference>
<comment type="similarity">
    <text evidence="1">Belongs to the complex I LYR family. LYRM9 subfamily.</text>
</comment>